<feature type="region of interest" description="Disordered" evidence="1">
    <location>
        <begin position="123"/>
        <end position="155"/>
    </location>
</feature>
<accession>A0A4P9X0F3</accession>
<proteinExistence type="predicted"/>
<protein>
    <submittedName>
        <fullName evidence="3">Uncharacterized protein</fullName>
    </submittedName>
</protein>
<keyword evidence="2" id="KW-0472">Membrane</keyword>
<keyword evidence="2" id="KW-1133">Transmembrane helix</keyword>
<evidence type="ECO:0000313" key="4">
    <source>
        <dbReference type="Proteomes" id="UP000274922"/>
    </source>
</evidence>
<sequence length="374" mass="38999">MRERRARPRRTRSNQRDGRGMLRVPAAGWTRRGLGSATGCGSARRAARPPANLSCRATRTTPLAGGGHGTRKGKCAAWQTMREAQGPPTVARPSPAPSPSMHVGASATATATATATAMAMATTTGGGRRDDGCDMQRTGAGSARRGSHGRHATRHMSLPECPTRFGARLNVDPCNSDMLDWCRARPRRATDAADAADAAAAAAAGVAEPATRELATQTSLPTPVPTAALAPASPGLHDRASAWLVAHGWPAIPHDIGALATTPYPGWATAAFCTAMTPVAAMSKAAPRAYPPAAALLGFSAVYTYAAGSTPIDLENATAIYTGWGFIYLFLYGRRTLTPPPLAARRLPLPRMGPALLTASIACSSALYAYEYLF</sequence>
<feature type="compositionally biased region" description="Basic residues" evidence="1">
    <location>
        <begin position="1"/>
        <end position="13"/>
    </location>
</feature>
<feature type="transmembrane region" description="Helical" evidence="2">
    <location>
        <begin position="314"/>
        <end position="331"/>
    </location>
</feature>
<feature type="transmembrane region" description="Helical" evidence="2">
    <location>
        <begin position="352"/>
        <end position="370"/>
    </location>
</feature>
<dbReference type="EMBL" id="ML014434">
    <property type="protein sequence ID" value="RKO98442.1"/>
    <property type="molecule type" value="Genomic_DNA"/>
</dbReference>
<keyword evidence="4" id="KW-1185">Reference proteome</keyword>
<keyword evidence="2" id="KW-0812">Transmembrane</keyword>
<evidence type="ECO:0000313" key="3">
    <source>
        <dbReference type="EMBL" id="RKO98442.1"/>
    </source>
</evidence>
<dbReference type="Proteomes" id="UP000274922">
    <property type="component" value="Unassembled WGS sequence"/>
</dbReference>
<evidence type="ECO:0000256" key="2">
    <source>
        <dbReference type="SAM" id="Phobius"/>
    </source>
</evidence>
<feature type="region of interest" description="Disordered" evidence="1">
    <location>
        <begin position="84"/>
        <end position="103"/>
    </location>
</feature>
<organism evidence="3 4">
    <name type="scientific">Caulochytrium protostelioides</name>
    <dbReference type="NCBI Taxonomy" id="1555241"/>
    <lineage>
        <taxon>Eukaryota</taxon>
        <taxon>Fungi</taxon>
        <taxon>Fungi incertae sedis</taxon>
        <taxon>Chytridiomycota</taxon>
        <taxon>Chytridiomycota incertae sedis</taxon>
        <taxon>Chytridiomycetes</taxon>
        <taxon>Caulochytriales</taxon>
        <taxon>Caulochytriaceae</taxon>
        <taxon>Caulochytrium</taxon>
    </lineage>
</organism>
<feature type="compositionally biased region" description="Basic residues" evidence="1">
    <location>
        <begin position="145"/>
        <end position="154"/>
    </location>
</feature>
<dbReference type="AlphaFoldDB" id="A0A4P9X0F3"/>
<evidence type="ECO:0000256" key="1">
    <source>
        <dbReference type="SAM" id="MobiDB-lite"/>
    </source>
</evidence>
<name>A0A4P9X0F3_9FUNG</name>
<gene>
    <name evidence="3" type="ORF">CXG81DRAFT_21325</name>
</gene>
<feature type="region of interest" description="Disordered" evidence="1">
    <location>
        <begin position="1"/>
        <end position="51"/>
    </location>
</feature>
<feature type="transmembrane region" description="Helical" evidence="2">
    <location>
        <begin position="289"/>
        <end position="308"/>
    </location>
</feature>
<reference evidence="4" key="1">
    <citation type="journal article" date="2018" name="Nat. Microbiol.">
        <title>Leveraging single-cell genomics to expand the fungal tree of life.</title>
        <authorList>
            <person name="Ahrendt S.R."/>
            <person name="Quandt C.A."/>
            <person name="Ciobanu D."/>
            <person name="Clum A."/>
            <person name="Salamov A."/>
            <person name="Andreopoulos B."/>
            <person name="Cheng J.F."/>
            <person name="Woyke T."/>
            <person name="Pelin A."/>
            <person name="Henrissat B."/>
            <person name="Reynolds N.K."/>
            <person name="Benny G.L."/>
            <person name="Smith M.E."/>
            <person name="James T.Y."/>
            <person name="Grigoriev I.V."/>
        </authorList>
    </citation>
    <scope>NUCLEOTIDE SEQUENCE [LARGE SCALE GENOMIC DNA]</scope>
    <source>
        <strain evidence="4">ATCC 52028</strain>
    </source>
</reference>